<feature type="transmembrane region" description="Helical" evidence="1">
    <location>
        <begin position="47"/>
        <end position="68"/>
    </location>
</feature>
<reference evidence="3" key="1">
    <citation type="journal article" date="2014" name="Genome Announc.">
        <title>Draft genome sequence of Weissella oryzae SG25T, isolated from fermented rice grains.</title>
        <authorList>
            <person name="Tanizawa Y."/>
            <person name="Fujisawa T."/>
            <person name="Mochizuki T."/>
            <person name="Kaminuma E."/>
            <person name="Suzuki Y."/>
            <person name="Nakamura Y."/>
            <person name="Tohno M."/>
        </authorList>
    </citation>
    <scope>NUCLEOTIDE SEQUENCE [LARGE SCALE GENOMIC DNA]</scope>
    <source>
        <strain evidence="3">DSM 25784 / JCM 18191 / LMG 30913 / SG25</strain>
    </source>
</reference>
<accession>A0A069CYF0</accession>
<protein>
    <submittedName>
        <fullName evidence="2">Uncharacterized protein</fullName>
    </submittedName>
</protein>
<keyword evidence="1" id="KW-1133">Transmembrane helix</keyword>
<evidence type="ECO:0000313" key="2">
    <source>
        <dbReference type="EMBL" id="GAK30126.1"/>
    </source>
</evidence>
<organism evidence="2 3">
    <name type="scientific">Weissella oryzae (strain DSM 25784 / JCM 18191 / LMG 30913 / SG25)</name>
    <dbReference type="NCBI Taxonomy" id="1329250"/>
    <lineage>
        <taxon>Bacteria</taxon>
        <taxon>Bacillati</taxon>
        <taxon>Bacillota</taxon>
        <taxon>Bacilli</taxon>
        <taxon>Lactobacillales</taxon>
        <taxon>Lactobacillaceae</taxon>
        <taxon>Weissella</taxon>
    </lineage>
</organism>
<keyword evidence="3" id="KW-1185">Reference proteome</keyword>
<dbReference type="AlphaFoldDB" id="A0A069CYF0"/>
<proteinExistence type="predicted"/>
<evidence type="ECO:0000256" key="1">
    <source>
        <dbReference type="SAM" id="Phobius"/>
    </source>
</evidence>
<sequence length="227" mass="26056">MFNLVFPVDNGMLDGMSGTQLVAKYSLSNRKLIWKDRIETKEAAERLVYIILGLLPLSSPLFMIPMLSLMNHTNKFNILDVFGYRNTILLPIVIGMILEIIFHIYLSKLFSKLGHDIEQPSLDVRIKYITEMIDVSFRKNLTGDSFPPYLVTGSAIGSLLLIIPLVYYLLTSDINTIANIIGMLIILGVLWFTVFFMLFEGIIRTIIMVKFEKKWTKELEQEKRNGK</sequence>
<name>A0A069CYF0_WEIOS</name>
<keyword evidence="1" id="KW-0472">Membrane</keyword>
<dbReference type="STRING" id="1329250.WOSG25_012230"/>
<feature type="transmembrane region" description="Helical" evidence="1">
    <location>
        <begin position="88"/>
        <end position="106"/>
    </location>
</feature>
<dbReference type="OrthoDB" id="2224231at2"/>
<keyword evidence="1" id="KW-0812">Transmembrane</keyword>
<dbReference type="eggNOG" id="ENOG502ZF0A">
    <property type="taxonomic scope" value="Bacteria"/>
</dbReference>
<gene>
    <name evidence="2" type="ORF">WOSG25_012230</name>
</gene>
<dbReference type="RefSeq" id="WP_027698265.1">
    <property type="nucleotide sequence ID" value="NZ_DF820484.1"/>
</dbReference>
<dbReference type="Proteomes" id="UP000030643">
    <property type="component" value="Unassembled WGS sequence"/>
</dbReference>
<feature type="transmembrane region" description="Helical" evidence="1">
    <location>
        <begin position="148"/>
        <end position="170"/>
    </location>
</feature>
<dbReference type="EMBL" id="DF820484">
    <property type="protein sequence ID" value="GAK30126.1"/>
    <property type="molecule type" value="Genomic_DNA"/>
</dbReference>
<feature type="transmembrane region" description="Helical" evidence="1">
    <location>
        <begin position="176"/>
        <end position="199"/>
    </location>
</feature>
<evidence type="ECO:0000313" key="3">
    <source>
        <dbReference type="Proteomes" id="UP000030643"/>
    </source>
</evidence>